<name>A0A9P6LRN1_9FUNG</name>
<keyword evidence="2" id="KW-1185">Reference proteome</keyword>
<protein>
    <submittedName>
        <fullName evidence="1">Uncharacterized protein</fullName>
    </submittedName>
</protein>
<reference evidence="1" key="1">
    <citation type="journal article" date="2020" name="Fungal Divers.">
        <title>Resolving the Mortierellaceae phylogeny through synthesis of multi-gene phylogenetics and phylogenomics.</title>
        <authorList>
            <person name="Vandepol N."/>
            <person name="Liber J."/>
            <person name="Desiro A."/>
            <person name="Na H."/>
            <person name="Kennedy M."/>
            <person name="Barry K."/>
            <person name="Grigoriev I.V."/>
            <person name="Miller A.N."/>
            <person name="O'Donnell K."/>
            <person name="Stajich J.E."/>
            <person name="Bonito G."/>
        </authorList>
    </citation>
    <scope>NUCLEOTIDE SEQUENCE</scope>
    <source>
        <strain evidence="1">MES-2147</strain>
    </source>
</reference>
<feature type="non-terminal residue" evidence="1">
    <location>
        <position position="1"/>
    </location>
</feature>
<dbReference type="EMBL" id="JAAAHW010010809">
    <property type="protein sequence ID" value="KAF9922700.1"/>
    <property type="molecule type" value="Genomic_DNA"/>
</dbReference>
<accession>A0A9P6LRN1</accession>
<evidence type="ECO:0000313" key="2">
    <source>
        <dbReference type="Proteomes" id="UP000749646"/>
    </source>
</evidence>
<comment type="caution">
    <text evidence="1">The sequence shown here is derived from an EMBL/GenBank/DDBJ whole genome shotgun (WGS) entry which is preliminary data.</text>
</comment>
<proteinExistence type="predicted"/>
<organism evidence="1 2">
    <name type="scientific">Modicella reniformis</name>
    <dbReference type="NCBI Taxonomy" id="1440133"/>
    <lineage>
        <taxon>Eukaryota</taxon>
        <taxon>Fungi</taxon>
        <taxon>Fungi incertae sedis</taxon>
        <taxon>Mucoromycota</taxon>
        <taxon>Mortierellomycotina</taxon>
        <taxon>Mortierellomycetes</taxon>
        <taxon>Mortierellales</taxon>
        <taxon>Mortierellaceae</taxon>
        <taxon>Modicella</taxon>
    </lineage>
</organism>
<dbReference type="AlphaFoldDB" id="A0A9P6LRN1"/>
<gene>
    <name evidence="1" type="ORF">BGZ65_009395</name>
</gene>
<dbReference type="Proteomes" id="UP000749646">
    <property type="component" value="Unassembled WGS sequence"/>
</dbReference>
<sequence>RCLCKKKKELKVRDQRHYLYGWTCAQLLAYDTTQQKRRSKSADNGEAEIIADFSEELELEERFLGETAFKKEGKEFSQEDYSNINWKRGRNSRKRGSQV</sequence>
<evidence type="ECO:0000313" key="1">
    <source>
        <dbReference type="EMBL" id="KAF9922700.1"/>
    </source>
</evidence>